<evidence type="ECO:0000259" key="4">
    <source>
        <dbReference type="Pfam" id="PF08541"/>
    </source>
</evidence>
<dbReference type="Pfam" id="PF08545">
    <property type="entry name" value="ACP_syn_III"/>
    <property type="match status" value="1"/>
</dbReference>
<evidence type="ECO:0000313" key="9">
    <source>
        <dbReference type="Proteomes" id="UP000549009"/>
    </source>
</evidence>
<dbReference type="GO" id="GO:0044550">
    <property type="term" value="P:secondary metabolite biosynthetic process"/>
    <property type="evidence" value="ECO:0007669"/>
    <property type="project" value="TreeGrafter"/>
</dbReference>
<dbReference type="InterPro" id="IPR013747">
    <property type="entry name" value="ACP_syn_III_C"/>
</dbReference>
<keyword evidence="3 6" id="KW-0012">Acyltransferase</keyword>
<dbReference type="EMBL" id="JACHJD010000021">
    <property type="protein sequence ID" value="MBB5108892.1"/>
    <property type="molecule type" value="Genomic_DNA"/>
</dbReference>
<name>A0A5P2X4I7_STRST</name>
<keyword evidence="9" id="KW-1185">Reference proteome</keyword>
<dbReference type="Gene3D" id="3.40.47.10">
    <property type="match status" value="2"/>
</dbReference>
<evidence type="ECO:0000259" key="5">
    <source>
        <dbReference type="Pfam" id="PF08545"/>
    </source>
</evidence>
<evidence type="ECO:0000256" key="1">
    <source>
        <dbReference type="ARBA" id="ARBA00022490"/>
    </source>
</evidence>
<dbReference type="Proteomes" id="UP000326505">
    <property type="component" value="Chromosome"/>
</dbReference>
<dbReference type="Proteomes" id="UP000549009">
    <property type="component" value="Unassembled WGS sequence"/>
</dbReference>
<dbReference type="PANTHER" id="PTHR34069">
    <property type="entry name" value="3-OXOACYL-[ACYL-CARRIER-PROTEIN] SYNTHASE 3"/>
    <property type="match status" value="1"/>
</dbReference>
<dbReference type="OrthoDB" id="2636646at2"/>
<reference evidence="6 9" key="2">
    <citation type="submission" date="2020-08" db="EMBL/GenBank/DDBJ databases">
        <title>Genomic Encyclopedia of Type Strains, Phase III (KMG-III): the genomes of soil and plant-associated and newly described type strains.</title>
        <authorList>
            <person name="Whitman W."/>
        </authorList>
    </citation>
    <scope>NUCLEOTIDE SEQUENCE [LARGE SCALE GENOMIC DNA]</scope>
    <source>
        <strain evidence="6 9">CECT 3146</strain>
    </source>
</reference>
<dbReference type="KEGG" id="sspb:CP982_00975"/>
<dbReference type="Pfam" id="PF08541">
    <property type="entry name" value="ACP_syn_III_C"/>
    <property type="match status" value="1"/>
</dbReference>
<dbReference type="InterPro" id="IPR016039">
    <property type="entry name" value="Thiolase-like"/>
</dbReference>
<evidence type="ECO:0000256" key="2">
    <source>
        <dbReference type="ARBA" id="ARBA00022679"/>
    </source>
</evidence>
<reference evidence="7 8" key="1">
    <citation type="submission" date="2017-09" db="EMBL/GenBank/DDBJ databases">
        <authorList>
            <person name="Lee N."/>
            <person name="Cho B.-K."/>
        </authorList>
    </citation>
    <scope>NUCLEOTIDE SEQUENCE [LARGE SCALE GENOMIC DNA]</scope>
    <source>
        <strain evidence="7 8">ATCC 27465</strain>
    </source>
</reference>
<organism evidence="7 8">
    <name type="scientific">Streptomyces spectabilis</name>
    <dbReference type="NCBI Taxonomy" id="68270"/>
    <lineage>
        <taxon>Bacteria</taxon>
        <taxon>Bacillati</taxon>
        <taxon>Actinomycetota</taxon>
        <taxon>Actinomycetes</taxon>
        <taxon>Kitasatosporales</taxon>
        <taxon>Streptomycetaceae</taxon>
        <taxon>Streptomyces</taxon>
    </lineage>
</organism>
<keyword evidence="1" id="KW-0963">Cytoplasm</keyword>
<gene>
    <name evidence="7" type="ORF">CP982_00975</name>
    <name evidence="6" type="ORF">FHS40_008018</name>
</gene>
<dbReference type="EMBL" id="CP023690">
    <property type="protein sequence ID" value="QEV57476.1"/>
    <property type="molecule type" value="Genomic_DNA"/>
</dbReference>
<protein>
    <submittedName>
        <fullName evidence="7">3-oxoacyl-ACP synthase</fullName>
    </submittedName>
    <submittedName>
        <fullName evidence="6">3-oxoacyl-[acyl-carrier-protein] synthase-3</fullName>
        <ecNumber evidence="6">2.3.1.180</ecNumber>
    </submittedName>
</protein>
<sequence>MSPPAPPVTLPVTLSAVDAYFPDREVTVDDVLDDHGLSAAQLRVFRRIHGLDRMRLDPDLPLIDLLLPAARDALAAAGGPERVRHVLYAHAVPQVAPAGTDTARLLADALGLAHADAFAVVHHNCAQALVALDLAADLLRAEGTEGDSALIISGERVFTPLIQLDYGLGQLLADGAAACLLTLGGSGDVIRSHAVHSDPRPAGEGEQTGETGVRHLVATMLRAVADAGLVLDDIDLVLPHNVNRTFWRQAAKALGIPTDKVFLENIPRYSHCFSADPLINYKTLDDGDRLRPGGNYLMAAVGVGGSYAATVLTRPPRPLATAGDRPSEGSQP</sequence>
<feature type="domain" description="Beta-ketoacyl-[acyl-carrier-protein] synthase III C-terminal" evidence="4">
    <location>
        <begin position="225"/>
        <end position="312"/>
    </location>
</feature>
<evidence type="ECO:0000313" key="7">
    <source>
        <dbReference type="EMBL" id="QEV57476.1"/>
    </source>
</evidence>
<evidence type="ECO:0000256" key="3">
    <source>
        <dbReference type="ARBA" id="ARBA00023315"/>
    </source>
</evidence>
<dbReference type="RefSeq" id="WP_150508690.1">
    <property type="nucleotide sequence ID" value="NZ_BMSQ01000017.1"/>
</dbReference>
<dbReference type="SUPFAM" id="SSF53901">
    <property type="entry name" value="Thiolase-like"/>
    <property type="match status" value="1"/>
</dbReference>
<dbReference type="GO" id="GO:0004315">
    <property type="term" value="F:3-oxoacyl-[acyl-carrier-protein] synthase activity"/>
    <property type="evidence" value="ECO:0007669"/>
    <property type="project" value="InterPro"/>
</dbReference>
<evidence type="ECO:0000313" key="8">
    <source>
        <dbReference type="Proteomes" id="UP000326505"/>
    </source>
</evidence>
<dbReference type="EC" id="2.3.1.180" evidence="6"/>
<dbReference type="AlphaFoldDB" id="A0A5P2X4I7"/>
<dbReference type="InterPro" id="IPR013751">
    <property type="entry name" value="ACP_syn_III_N"/>
</dbReference>
<proteinExistence type="predicted"/>
<evidence type="ECO:0000313" key="6">
    <source>
        <dbReference type="EMBL" id="MBB5108892.1"/>
    </source>
</evidence>
<feature type="domain" description="Beta-ketoacyl-[acyl-carrier-protein] synthase III N-terminal" evidence="5">
    <location>
        <begin position="123"/>
        <end position="196"/>
    </location>
</feature>
<dbReference type="GO" id="GO:0033818">
    <property type="term" value="F:beta-ketoacyl-acyl-carrier-protein synthase III activity"/>
    <property type="evidence" value="ECO:0007669"/>
    <property type="project" value="UniProtKB-EC"/>
</dbReference>
<dbReference type="PANTHER" id="PTHR34069:SF2">
    <property type="entry name" value="BETA-KETOACYL-[ACYL-CARRIER-PROTEIN] SYNTHASE III"/>
    <property type="match status" value="1"/>
</dbReference>
<accession>A0A5P2X4I7</accession>
<dbReference type="GO" id="GO:0006633">
    <property type="term" value="P:fatty acid biosynthetic process"/>
    <property type="evidence" value="ECO:0007669"/>
    <property type="project" value="InterPro"/>
</dbReference>
<keyword evidence="2 6" id="KW-0808">Transferase</keyword>